<dbReference type="Proteomes" id="UP001165122">
    <property type="component" value="Unassembled WGS sequence"/>
</dbReference>
<accession>A0A9W7DMF6</accession>
<sequence>MSSLGDHGPRPRKKRKGNKEGVGGDVFSEEVKVEALVAVKQEQEGNPQENNVEGIFQAEELAMSMVLKVMRSLNEKMEAAKEEMVNRSEGTGVKFESVFEELISVKDELREARKEIATLEKKLEGYKFQS</sequence>
<comment type="caution">
    <text evidence="3">The sequence shown here is derived from an EMBL/GenBank/DDBJ whole genome shotgun (WGS) entry which is preliminary data.</text>
</comment>
<evidence type="ECO:0000313" key="3">
    <source>
        <dbReference type="EMBL" id="GMH47642.1"/>
    </source>
</evidence>
<dbReference type="AlphaFoldDB" id="A0A9W7DMF6"/>
<gene>
    <name evidence="3" type="ORF">TrLO_g8211</name>
</gene>
<evidence type="ECO:0000256" key="2">
    <source>
        <dbReference type="SAM" id="MobiDB-lite"/>
    </source>
</evidence>
<feature type="coiled-coil region" evidence="1">
    <location>
        <begin position="63"/>
        <end position="129"/>
    </location>
</feature>
<proteinExistence type="predicted"/>
<dbReference type="EMBL" id="BRXW01000358">
    <property type="protein sequence ID" value="GMH47642.1"/>
    <property type="molecule type" value="Genomic_DNA"/>
</dbReference>
<feature type="region of interest" description="Disordered" evidence="2">
    <location>
        <begin position="1"/>
        <end position="25"/>
    </location>
</feature>
<reference evidence="4" key="1">
    <citation type="journal article" date="2023" name="Commun. Biol.">
        <title>Genome analysis of Parmales, the sister group of diatoms, reveals the evolutionary specialization of diatoms from phago-mixotrophs to photoautotrophs.</title>
        <authorList>
            <person name="Ban H."/>
            <person name="Sato S."/>
            <person name="Yoshikawa S."/>
            <person name="Yamada K."/>
            <person name="Nakamura Y."/>
            <person name="Ichinomiya M."/>
            <person name="Sato N."/>
            <person name="Blanc-Mathieu R."/>
            <person name="Endo H."/>
            <person name="Kuwata A."/>
            <person name="Ogata H."/>
        </authorList>
    </citation>
    <scope>NUCLEOTIDE SEQUENCE [LARGE SCALE GENOMIC DNA]</scope>
    <source>
        <strain evidence="4">NIES 3700</strain>
    </source>
</reference>
<keyword evidence="1" id="KW-0175">Coiled coil</keyword>
<name>A0A9W7DMF6_9STRA</name>
<organism evidence="3 4">
    <name type="scientific">Triparma laevis f. longispina</name>
    <dbReference type="NCBI Taxonomy" id="1714387"/>
    <lineage>
        <taxon>Eukaryota</taxon>
        <taxon>Sar</taxon>
        <taxon>Stramenopiles</taxon>
        <taxon>Ochrophyta</taxon>
        <taxon>Bolidophyceae</taxon>
        <taxon>Parmales</taxon>
        <taxon>Triparmaceae</taxon>
        <taxon>Triparma</taxon>
    </lineage>
</organism>
<evidence type="ECO:0000313" key="4">
    <source>
        <dbReference type="Proteomes" id="UP001165122"/>
    </source>
</evidence>
<protein>
    <submittedName>
        <fullName evidence="3">Uncharacterized protein</fullName>
    </submittedName>
</protein>
<keyword evidence="4" id="KW-1185">Reference proteome</keyword>
<evidence type="ECO:0000256" key="1">
    <source>
        <dbReference type="SAM" id="Coils"/>
    </source>
</evidence>